<proteinExistence type="predicted"/>
<dbReference type="InterPro" id="IPR036736">
    <property type="entry name" value="ACP-like_sf"/>
</dbReference>
<evidence type="ECO:0000313" key="3">
    <source>
        <dbReference type="Proteomes" id="UP000030993"/>
    </source>
</evidence>
<dbReference type="Pfam" id="PF00550">
    <property type="entry name" value="PP-binding"/>
    <property type="match status" value="1"/>
</dbReference>
<dbReference type="RefSeq" id="WP_039209579.1">
    <property type="nucleotide sequence ID" value="NZ_JSCE01000178.1"/>
</dbReference>
<evidence type="ECO:0000259" key="1">
    <source>
        <dbReference type="PROSITE" id="PS50075"/>
    </source>
</evidence>
<comment type="caution">
    <text evidence="2">The sequence shown here is derived from an EMBL/GenBank/DDBJ whole genome shotgun (WGS) entry which is preliminary data.</text>
</comment>
<dbReference type="SUPFAM" id="SSF47336">
    <property type="entry name" value="ACP-like"/>
    <property type="match status" value="1"/>
</dbReference>
<name>A0A0B2JYG5_9FIRM</name>
<keyword evidence="3" id="KW-1185">Reference proteome</keyword>
<dbReference type="PROSITE" id="PS50075">
    <property type="entry name" value="CARRIER"/>
    <property type="match status" value="1"/>
</dbReference>
<dbReference type="STRING" id="82374.NZ47_09165"/>
<dbReference type="Proteomes" id="UP000030993">
    <property type="component" value="Unassembled WGS sequence"/>
</dbReference>
<sequence length="73" mass="8296">MEERLLIIINEIRNDKGEEHVAEIKPELSLRKDLGFDSMDLATFTARVDEEFGVDVFETGIVDLLSDVMEKLG</sequence>
<protein>
    <recommendedName>
        <fullName evidence="1">Carrier domain-containing protein</fullName>
    </recommendedName>
</protein>
<feature type="domain" description="Carrier" evidence="1">
    <location>
        <begin position="1"/>
        <end position="73"/>
    </location>
</feature>
<evidence type="ECO:0000313" key="2">
    <source>
        <dbReference type="EMBL" id="KHM51676.1"/>
    </source>
</evidence>
<dbReference type="EMBL" id="JSCE01000178">
    <property type="protein sequence ID" value="KHM51676.1"/>
    <property type="molecule type" value="Genomic_DNA"/>
</dbReference>
<organism evidence="2 3">
    <name type="scientific">Anaerovibrio lipolyticus</name>
    <dbReference type="NCBI Taxonomy" id="82374"/>
    <lineage>
        <taxon>Bacteria</taxon>
        <taxon>Bacillati</taxon>
        <taxon>Bacillota</taxon>
        <taxon>Negativicutes</taxon>
        <taxon>Selenomonadales</taxon>
        <taxon>Selenomonadaceae</taxon>
        <taxon>Anaerovibrio</taxon>
    </lineage>
</organism>
<reference evidence="2 3" key="1">
    <citation type="journal article" date="2013" name="PLoS ONE">
        <title>Identification and characterization of three novel lipases belonging to families II and V from Anaerovibrio lipolyticus 5ST.</title>
        <authorList>
            <person name="Prive F."/>
            <person name="Kaderbhai N.N."/>
            <person name="Girdwood S."/>
            <person name="Worgan H.J."/>
            <person name="Pinloche E."/>
            <person name="Scollan N.D."/>
            <person name="Huws S.A."/>
            <person name="Newbold C.J."/>
        </authorList>
    </citation>
    <scope>NUCLEOTIDE SEQUENCE [LARGE SCALE GENOMIC DNA]</scope>
    <source>
        <strain evidence="2 3">5S</strain>
    </source>
</reference>
<dbReference type="InterPro" id="IPR009081">
    <property type="entry name" value="PP-bd_ACP"/>
</dbReference>
<dbReference type="AlphaFoldDB" id="A0A0B2JYG5"/>
<dbReference type="Gene3D" id="1.10.1200.10">
    <property type="entry name" value="ACP-like"/>
    <property type="match status" value="1"/>
</dbReference>
<accession>A0A0B2JYG5</accession>
<gene>
    <name evidence="2" type="ORF">NZ47_09165</name>
</gene>